<dbReference type="STRING" id="35722.A0A0B7NMC1"/>
<evidence type="ECO:0000313" key="3">
    <source>
        <dbReference type="Proteomes" id="UP000054107"/>
    </source>
</evidence>
<evidence type="ECO:0000256" key="1">
    <source>
        <dbReference type="SAM" id="MobiDB-lite"/>
    </source>
</evidence>
<accession>A0A0B7NMC1</accession>
<evidence type="ECO:0000313" key="2">
    <source>
        <dbReference type="EMBL" id="CEP19796.1"/>
    </source>
</evidence>
<proteinExistence type="predicted"/>
<gene>
    <name evidence="2" type="primary">PARPA_14113.1 scaffold 47922</name>
</gene>
<feature type="region of interest" description="Disordered" evidence="1">
    <location>
        <begin position="520"/>
        <end position="559"/>
    </location>
</feature>
<protein>
    <submittedName>
        <fullName evidence="2">Uncharacterized protein</fullName>
    </submittedName>
</protein>
<dbReference type="OrthoDB" id="2286050at2759"/>
<feature type="compositionally biased region" description="Low complexity" evidence="1">
    <location>
        <begin position="529"/>
        <end position="559"/>
    </location>
</feature>
<reference evidence="2 3" key="1">
    <citation type="submission" date="2014-09" db="EMBL/GenBank/DDBJ databases">
        <authorList>
            <person name="Ellenberger Sabrina"/>
        </authorList>
    </citation>
    <scope>NUCLEOTIDE SEQUENCE [LARGE SCALE GENOMIC DNA]</scope>
    <source>
        <strain evidence="2 3">CBS 412.66</strain>
    </source>
</reference>
<name>A0A0B7NMC1_9FUNG</name>
<organism evidence="2 3">
    <name type="scientific">Parasitella parasitica</name>
    <dbReference type="NCBI Taxonomy" id="35722"/>
    <lineage>
        <taxon>Eukaryota</taxon>
        <taxon>Fungi</taxon>
        <taxon>Fungi incertae sedis</taxon>
        <taxon>Mucoromycota</taxon>
        <taxon>Mucoromycotina</taxon>
        <taxon>Mucoromycetes</taxon>
        <taxon>Mucorales</taxon>
        <taxon>Mucorineae</taxon>
        <taxon>Mucoraceae</taxon>
        <taxon>Parasitella</taxon>
    </lineage>
</organism>
<sequence>MVAILTNIKNLSSMWDFQERKIQTKTNLYKSLRPGYNQLKQSYFLDNDGFVGDTCDDTLAAEMMNRFTAIVFNDYITKQAQGVIGPLAIGGKFAGGSFTINQAHASNCINETNLAGYGLIVGTNFAGINTHVFGAAYLPAGSDTSQIEEETSGCLVYTNRSTGIYDFAMVKQNSVYASQQFSEETPSLQLDANGKLTRIGVADSRGYDIITFNTCSTAQTCTIPVLVNSSITLAGNQLSLQVDPCNSIMNFYPSDANGNYVEGGSFTIFRNTGGRVGGVILAPTADVVDSSTGSFAGQLVANNYGWNDNGVFINDYAGAGGSCSYFSGCFPLVNVSVPGLSTRSSSSESSTATSISTSSEISISASISTSSESRSSSESQSSSSSFSNESTSDNSSSSFSSTSLSSFSTDESTSITSSSSDASNDISSSSTDSSSSFDDITLSSSSSFSESSGSTSSSSDGVFTRSSSSSAVPSSSGLSGFNSEGSSSFSSSTSSSASFIYSFNISRALSSSISSLTINTNDTKLSPMPTSTSQITSSKSSNSGNTSSQGSGPSTTSIEDSSTIIRFTSSIENIYLSVPSLHQEHVQRARFQKRRFYRHITHYHDDIEYRCDFRDYMPDRQDITNEGWIDLCYQVFMSDQEPIVNIDILSNVFANDDFVLEKELLDRFREIQMGLQNLVV</sequence>
<feature type="region of interest" description="Disordered" evidence="1">
    <location>
        <begin position="368"/>
        <end position="482"/>
    </location>
</feature>
<dbReference type="EMBL" id="LN734086">
    <property type="protein sequence ID" value="CEP19796.1"/>
    <property type="molecule type" value="Genomic_DNA"/>
</dbReference>
<dbReference type="AlphaFoldDB" id="A0A0B7NMC1"/>
<keyword evidence="3" id="KW-1185">Reference proteome</keyword>
<dbReference type="Proteomes" id="UP000054107">
    <property type="component" value="Unassembled WGS sequence"/>
</dbReference>